<name>A0A4R6VQK8_9HYPH</name>
<protein>
    <submittedName>
        <fullName evidence="2">Cytochrome c556</fullName>
    </submittedName>
</protein>
<keyword evidence="3" id="KW-1185">Reference proteome</keyword>
<proteinExistence type="predicted"/>
<gene>
    <name evidence="2" type="ORF">ATL17_2526</name>
</gene>
<feature type="chain" id="PRO_5020916360" evidence="1">
    <location>
        <begin position="30"/>
        <end position="153"/>
    </location>
</feature>
<dbReference type="Gene3D" id="1.20.120.10">
    <property type="entry name" value="Cytochrome c/b562"/>
    <property type="match status" value="1"/>
</dbReference>
<dbReference type="EMBL" id="SNYR01000002">
    <property type="protein sequence ID" value="TDQ64506.1"/>
    <property type="molecule type" value="Genomic_DNA"/>
</dbReference>
<accession>A0A4R6VQK8</accession>
<keyword evidence="1" id="KW-0732">Signal</keyword>
<evidence type="ECO:0000313" key="3">
    <source>
        <dbReference type="Proteomes" id="UP000295391"/>
    </source>
</evidence>
<dbReference type="GO" id="GO:0022900">
    <property type="term" value="P:electron transport chain"/>
    <property type="evidence" value="ECO:0007669"/>
    <property type="project" value="InterPro"/>
</dbReference>
<sequence length="153" mass="16833">MKLNRKPMNVMQRVLLVASLLTLPSLVFAHGGATGATKERMDAMAATKDSLSQLRSATSSTPVNTELAMSALNDLQAFSAELPRLFEEEHLPKISEALPGIWENAEQFDAELRFFDAQLNLAKSQLDDTPEQVLRTVAAGCASCHDKFREKTQ</sequence>
<dbReference type="Pfam" id="PF01322">
    <property type="entry name" value="Cytochrom_C_2"/>
    <property type="match status" value="1"/>
</dbReference>
<dbReference type="PROSITE" id="PS51009">
    <property type="entry name" value="CYTCII"/>
    <property type="match status" value="1"/>
</dbReference>
<dbReference type="InterPro" id="IPR002321">
    <property type="entry name" value="Cyt_c_II"/>
</dbReference>
<dbReference type="RefSeq" id="WP_166639024.1">
    <property type="nucleotide sequence ID" value="NZ_SNYR01000002.1"/>
</dbReference>
<dbReference type="Proteomes" id="UP000295391">
    <property type="component" value="Unassembled WGS sequence"/>
</dbReference>
<evidence type="ECO:0000313" key="2">
    <source>
        <dbReference type="EMBL" id="TDQ64506.1"/>
    </source>
</evidence>
<dbReference type="GO" id="GO:0020037">
    <property type="term" value="F:heme binding"/>
    <property type="evidence" value="ECO:0007669"/>
    <property type="project" value="InterPro"/>
</dbReference>
<dbReference type="InterPro" id="IPR010980">
    <property type="entry name" value="Cyt_c/b562"/>
</dbReference>
<feature type="signal peptide" evidence="1">
    <location>
        <begin position="1"/>
        <end position="29"/>
    </location>
</feature>
<dbReference type="SUPFAM" id="SSF47175">
    <property type="entry name" value="Cytochromes"/>
    <property type="match status" value="1"/>
</dbReference>
<dbReference type="GO" id="GO:0009055">
    <property type="term" value="F:electron transfer activity"/>
    <property type="evidence" value="ECO:0007669"/>
    <property type="project" value="InterPro"/>
</dbReference>
<organism evidence="2 3">
    <name type="scientific">Maritalea mobilis</name>
    <dbReference type="NCBI Taxonomy" id="483324"/>
    <lineage>
        <taxon>Bacteria</taxon>
        <taxon>Pseudomonadati</taxon>
        <taxon>Pseudomonadota</taxon>
        <taxon>Alphaproteobacteria</taxon>
        <taxon>Hyphomicrobiales</taxon>
        <taxon>Devosiaceae</taxon>
        <taxon>Maritalea</taxon>
    </lineage>
</organism>
<reference evidence="2 3" key="1">
    <citation type="submission" date="2019-03" db="EMBL/GenBank/DDBJ databases">
        <title>Genomic Encyclopedia of Type Strains, Phase III (KMG-III): the genomes of soil and plant-associated and newly described type strains.</title>
        <authorList>
            <person name="Whitman W."/>
        </authorList>
    </citation>
    <scope>NUCLEOTIDE SEQUENCE [LARGE SCALE GENOMIC DNA]</scope>
    <source>
        <strain evidence="2 3">CGMCC 1.7002</strain>
    </source>
</reference>
<evidence type="ECO:0000256" key="1">
    <source>
        <dbReference type="SAM" id="SignalP"/>
    </source>
</evidence>
<dbReference type="AlphaFoldDB" id="A0A4R6VQK8"/>
<comment type="caution">
    <text evidence="2">The sequence shown here is derived from an EMBL/GenBank/DDBJ whole genome shotgun (WGS) entry which is preliminary data.</text>
</comment>
<dbReference type="GO" id="GO:0005506">
    <property type="term" value="F:iron ion binding"/>
    <property type="evidence" value="ECO:0007669"/>
    <property type="project" value="InterPro"/>
</dbReference>